<dbReference type="PANTHER" id="PTHR45453">
    <property type="entry name" value="PHOSPHATE REGULON SENSOR PROTEIN PHOR"/>
    <property type="match status" value="1"/>
</dbReference>
<evidence type="ECO:0000256" key="1">
    <source>
        <dbReference type="ARBA" id="ARBA00000085"/>
    </source>
</evidence>
<keyword evidence="4" id="KW-0597">Phosphoprotein</keyword>
<feature type="transmembrane region" description="Helical" evidence="9">
    <location>
        <begin position="6"/>
        <end position="28"/>
    </location>
</feature>
<dbReference type="PANTHER" id="PTHR45453:SF3">
    <property type="entry name" value="HISTIDINE KINASE"/>
    <property type="match status" value="1"/>
</dbReference>
<evidence type="ECO:0000256" key="6">
    <source>
        <dbReference type="ARBA" id="ARBA00022777"/>
    </source>
</evidence>
<accession>A0ABS5PQI7</accession>
<sequence length="585" mass="67080">MRSSSVVIRLFVVTTFIFVVFVTIAFVIQLRSFETYYYDLKIKDIDAQYESFEMLYDEAKWNQTLLDQNVQYFENKNNVKVALVDYHYGIINEQKYKIFVMDTNGQVYEVELNEVFTPEDYLSLSVNRGDEIDVYGYLWGDDLSNISLMQMKINDVMVFDGIDPKVRGKLSLDHISGTVLSLRIPDEDDLIYGAGKNSLATAVDKYYFNQGDLNITDNSFIFSDYETGREYIVKVFNVGDATVKSIFFMTDQQPIIEATTALKSFYPALITGVFIVGAVMMFFLIFSISNPLYDIERKAEKLVQLDFTEYLEVKHNDEIGRLSKSLNHLSYNLENSLKALNEANEKLVEDMAKDREVEHMRKEFIRNVSHDFKTPLGVIRAFTEGMEDGVLEEDLSYYAGIILDEVETLEALVNDMLELSKLQTGAYTLDIEEFHFNTMVEGLIEKSQKLASKKQISLAFTGAAYDLVYGDYRKLSRAVQNFIANAIQYGDAGTEVTLMTTVIERRIRFEIYNHCAPIPEAYLEKVWVKFFRADESRTKSGSGSGLGLAITKEILEQHQCKYGVANTESGVVFYFEMDKYVNHIV</sequence>
<comment type="catalytic activity">
    <reaction evidence="1">
        <text>ATP + protein L-histidine = ADP + protein N-phospho-L-histidine.</text>
        <dbReference type="EC" id="2.7.13.3"/>
    </reaction>
</comment>
<evidence type="ECO:0000256" key="5">
    <source>
        <dbReference type="ARBA" id="ARBA00022679"/>
    </source>
</evidence>
<comment type="subcellular location">
    <subcellularLocation>
        <location evidence="2">Membrane</location>
    </subcellularLocation>
</comment>
<name>A0ABS5PQI7_9FIRM</name>
<dbReference type="EMBL" id="JAHBCL010000017">
    <property type="protein sequence ID" value="MBS7527187.1"/>
    <property type="molecule type" value="Genomic_DNA"/>
</dbReference>
<dbReference type="Pfam" id="PF00512">
    <property type="entry name" value="HisKA"/>
    <property type="match status" value="1"/>
</dbReference>
<proteinExistence type="predicted"/>
<dbReference type="PRINTS" id="PR01780">
    <property type="entry name" value="LANTIREGPROT"/>
</dbReference>
<dbReference type="CDD" id="cd06225">
    <property type="entry name" value="HAMP"/>
    <property type="match status" value="1"/>
</dbReference>
<dbReference type="Proteomes" id="UP000746471">
    <property type="component" value="Unassembled WGS sequence"/>
</dbReference>
<keyword evidence="8" id="KW-0175">Coiled coil</keyword>
<dbReference type="Pfam" id="PF02518">
    <property type="entry name" value="HATPase_c"/>
    <property type="match status" value="1"/>
</dbReference>
<feature type="coiled-coil region" evidence="8">
    <location>
        <begin position="326"/>
        <end position="357"/>
    </location>
</feature>
<dbReference type="PROSITE" id="PS50885">
    <property type="entry name" value="HAMP"/>
    <property type="match status" value="1"/>
</dbReference>
<evidence type="ECO:0000256" key="3">
    <source>
        <dbReference type="ARBA" id="ARBA00012438"/>
    </source>
</evidence>
<dbReference type="SMART" id="SM00387">
    <property type="entry name" value="HATPase_c"/>
    <property type="match status" value="1"/>
</dbReference>
<evidence type="ECO:0000256" key="4">
    <source>
        <dbReference type="ARBA" id="ARBA00022553"/>
    </source>
</evidence>
<dbReference type="SUPFAM" id="SSF55874">
    <property type="entry name" value="ATPase domain of HSP90 chaperone/DNA topoisomerase II/histidine kinase"/>
    <property type="match status" value="1"/>
</dbReference>
<dbReference type="GO" id="GO:0016301">
    <property type="term" value="F:kinase activity"/>
    <property type="evidence" value="ECO:0007669"/>
    <property type="project" value="UniProtKB-KW"/>
</dbReference>
<evidence type="ECO:0000313" key="13">
    <source>
        <dbReference type="Proteomes" id="UP000746471"/>
    </source>
</evidence>
<evidence type="ECO:0000259" key="10">
    <source>
        <dbReference type="PROSITE" id="PS50109"/>
    </source>
</evidence>
<dbReference type="InterPro" id="IPR036890">
    <property type="entry name" value="HATPase_C_sf"/>
</dbReference>
<dbReference type="InterPro" id="IPR003661">
    <property type="entry name" value="HisK_dim/P_dom"/>
</dbReference>
<evidence type="ECO:0000313" key="12">
    <source>
        <dbReference type="EMBL" id="MBS7527187.1"/>
    </source>
</evidence>
<keyword evidence="6 12" id="KW-0418">Kinase</keyword>
<organism evidence="12 13">
    <name type="scientific">Fusibacter paucivorans</name>
    <dbReference type="NCBI Taxonomy" id="76009"/>
    <lineage>
        <taxon>Bacteria</taxon>
        <taxon>Bacillati</taxon>
        <taxon>Bacillota</taxon>
        <taxon>Clostridia</taxon>
        <taxon>Eubacteriales</taxon>
        <taxon>Eubacteriales Family XII. Incertae Sedis</taxon>
        <taxon>Fusibacter</taxon>
    </lineage>
</organism>
<evidence type="ECO:0000256" key="9">
    <source>
        <dbReference type="SAM" id="Phobius"/>
    </source>
</evidence>
<dbReference type="InterPro" id="IPR036097">
    <property type="entry name" value="HisK_dim/P_sf"/>
</dbReference>
<dbReference type="InterPro" id="IPR003660">
    <property type="entry name" value="HAMP_dom"/>
</dbReference>
<dbReference type="InterPro" id="IPR003594">
    <property type="entry name" value="HATPase_dom"/>
</dbReference>
<evidence type="ECO:0000256" key="8">
    <source>
        <dbReference type="SAM" id="Coils"/>
    </source>
</evidence>
<evidence type="ECO:0000259" key="11">
    <source>
        <dbReference type="PROSITE" id="PS50885"/>
    </source>
</evidence>
<feature type="domain" description="HAMP" evidence="11">
    <location>
        <begin position="286"/>
        <end position="338"/>
    </location>
</feature>
<dbReference type="RefSeq" id="WP_213237046.1">
    <property type="nucleotide sequence ID" value="NZ_JAHBCL010000017.1"/>
</dbReference>
<dbReference type="CDD" id="cd00082">
    <property type="entry name" value="HisKA"/>
    <property type="match status" value="1"/>
</dbReference>
<feature type="domain" description="Histidine kinase" evidence="10">
    <location>
        <begin position="367"/>
        <end position="581"/>
    </location>
</feature>
<dbReference type="Gene3D" id="3.30.565.10">
    <property type="entry name" value="Histidine kinase-like ATPase, C-terminal domain"/>
    <property type="match status" value="1"/>
</dbReference>
<dbReference type="InterPro" id="IPR005467">
    <property type="entry name" value="His_kinase_dom"/>
</dbReference>
<dbReference type="Gene3D" id="1.10.287.130">
    <property type="match status" value="1"/>
</dbReference>
<dbReference type="SMART" id="SM00388">
    <property type="entry name" value="HisKA"/>
    <property type="match status" value="1"/>
</dbReference>
<feature type="transmembrane region" description="Helical" evidence="9">
    <location>
        <begin position="265"/>
        <end position="288"/>
    </location>
</feature>
<protein>
    <recommendedName>
        <fullName evidence="3">histidine kinase</fullName>
        <ecNumber evidence="3">2.7.13.3</ecNumber>
    </recommendedName>
</protein>
<keyword evidence="5" id="KW-0808">Transferase</keyword>
<comment type="caution">
    <text evidence="12">The sequence shown here is derived from an EMBL/GenBank/DDBJ whole genome shotgun (WGS) entry which is preliminary data.</text>
</comment>
<dbReference type="SUPFAM" id="SSF47384">
    <property type="entry name" value="Homodimeric domain of signal transducing histidine kinase"/>
    <property type="match status" value="1"/>
</dbReference>
<dbReference type="SUPFAM" id="SSF158472">
    <property type="entry name" value="HAMP domain-like"/>
    <property type="match status" value="1"/>
</dbReference>
<dbReference type="EC" id="2.7.13.3" evidence="3"/>
<keyword evidence="9" id="KW-1133">Transmembrane helix</keyword>
<gene>
    <name evidence="12" type="ORF">KHM83_10895</name>
</gene>
<keyword evidence="13" id="KW-1185">Reference proteome</keyword>
<reference evidence="12 13" key="1">
    <citation type="submission" date="2021-05" db="EMBL/GenBank/DDBJ databases">
        <title>Fusibacter ferrireducens sp. nov., an anaerobic, sulfur- and Fe-reducing bacterium isolated from the mangrove sediment.</title>
        <authorList>
            <person name="Qiu D."/>
        </authorList>
    </citation>
    <scope>NUCLEOTIDE SEQUENCE [LARGE SCALE GENOMIC DNA]</scope>
    <source>
        <strain evidence="12 13">DSM 12116</strain>
    </source>
</reference>
<evidence type="ECO:0000256" key="2">
    <source>
        <dbReference type="ARBA" id="ARBA00004370"/>
    </source>
</evidence>
<keyword evidence="9" id="KW-0472">Membrane</keyword>
<keyword evidence="7" id="KW-0902">Two-component regulatory system</keyword>
<dbReference type="PROSITE" id="PS50109">
    <property type="entry name" value="HIS_KIN"/>
    <property type="match status" value="1"/>
</dbReference>
<dbReference type="InterPro" id="IPR008358">
    <property type="entry name" value="Sig_transdc_His_kin/Pase_MprB"/>
</dbReference>
<dbReference type="InterPro" id="IPR050351">
    <property type="entry name" value="BphY/WalK/GraS-like"/>
</dbReference>
<evidence type="ECO:0000256" key="7">
    <source>
        <dbReference type="ARBA" id="ARBA00023012"/>
    </source>
</evidence>
<keyword evidence="9" id="KW-0812">Transmembrane</keyword>
<dbReference type="Gene3D" id="6.10.340.10">
    <property type="match status" value="1"/>
</dbReference>
<dbReference type="SMART" id="SM00304">
    <property type="entry name" value="HAMP"/>
    <property type="match status" value="1"/>
</dbReference>